<sequence>MDNPQPVSLPVLTVCNQLIHYYWMQTLTNNRSFELMLVFSDYERHKWAYEIQIVDLLEMFQVFAADSSALTSARLEWNEKRQDYVVAPHGKLEALRD</sequence>
<proteinExistence type="predicted"/>
<reference evidence="1 2" key="1">
    <citation type="submission" date="2017-10" db="EMBL/GenBank/DDBJ databases">
        <title>Whole genome sequencing of members of genus Pseudoxanthomonas.</title>
        <authorList>
            <person name="Kumar S."/>
            <person name="Bansal K."/>
            <person name="Kaur A."/>
            <person name="Patil P."/>
            <person name="Sharma S."/>
            <person name="Patil P.B."/>
        </authorList>
    </citation>
    <scope>NUCLEOTIDE SEQUENCE [LARGE SCALE GENOMIC DNA]</scope>
    <source>
        <strain evidence="1 2">DSM 17109</strain>
    </source>
</reference>
<evidence type="ECO:0000313" key="1">
    <source>
        <dbReference type="EMBL" id="KAF1727586.1"/>
    </source>
</evidence>
<accession>A0ABQ6ZMJ5</accession>
<evidence type="ECO:0000313" key="2">
    <source>
        <dbReference type="Proteomes" id="UP000781710"/>
    </source>
</evidence>
<dbReference type="EMBL" id="PDWW01000001">
    <property type="protein sequence ID" value="KAF1727586.1"/>
    <property type="molecule type" value="Genomic_DNA"/>
</dbReference>
<gene>
    <name evidence="1" type="ORF">CSC78_01600</name>
</gene>
<name>A0ABQ6ZMJ5_9GAMM</name>
<comment type="caution">
    <text evidence="1">The sequence shown here is derived from an EMBL/GenBank/DDBJ whole genome shotgun (WGS) entry which is preliminary data.</text>
</comment>
<protein>
    <submittedName>
        <fullName evidence="1">Uncharacterized protein</fullName>
    </submittedName>
</protein>
<dbReference type="Proteomes" id="UP000781710">
    <property type="component" value="Unassembled WGS sequence"/>
</dbReference>
<organism evidence="1 2">
    <name type="scientific">Pseudoxanthomonas japonensis</name>
    <dbReference type="NCBI Taxonomy" id="69284"/>
    <lineage>
        <taxon>Bacteria</taxon>
        <taxon>Pseudomonadati</taxon>
        <taxon>Pseudomonadota</taxon>
        <taxon>Gammaproteobacteria</taxon>
        <taxon>Lysobacterales</taxon>
        <taxon>Lysobacteraceae</taxon>
        <taxon>Pseudoxanthomonas</taxon>
    </lineage>
</organism>
<keyword evidence="2" id="KW-1185">Reference proteome</keyword>